<dbReference type="Proteomes" id="UP000648801">
    <property type="component" value="Unassembled WGS sequence"/>
</dbReference>
<dbReference type="AlphaFoldDB" id="A0A916RQS7"/>
<evidence type="ECO:0000313" key="1">
    <source>
        <dbReference type="EMBL" id="GGA63548.1"/>
    </source>
</evidence>
<evidence type="ECO:0000313" key="2">
    <source>
        <dbReference type="Proteomes" id="UP000648801"/>
    </source>
</evidence>
<reference evidence="1" key="2">
    <citation type="submission" date="2020-09" db="EMBL/GenBank/DDBJ databases">
        <authorList>
            <person name="Sun Q."/>
            <person name="Zhou Y."/>
        </authorList>
    </citation>
    <scope>NUCLEOTIDE SEQUENCE</scope>
    <source>
        <strain evidence="1">CGMCC 1.15447</strain>
    </source>
</reference>
<proteinExistence type="predicted"/>
<protein>
    <recommendedName>
        <fullName evidence="3">DUF4435 domain-containing protein</fullName>
    </recommendedName>
</protein>
<reference evidence="1" key="1">
    <citation type="journal article" date="2014" name="Int. J. Syst. Evol. Microbiol.">
        <title>Complete genome sequence of Corynebacterium casei LMG S-19264T (=DSM 44701T), isolated from a smear-ripened cheese.</title>
        <authorList>
            <consortium name="US DOE Joint Genome Institute (JGI-PGF)"/>
            <person name="Walter F."/>
            <person name="Albersmeier A."/>
            <person name="Kalinowski J."/>
            <person name="Ruckert C."/>
        </authorList>
    </citation>
    <scope>NUCLEOTIDE SEQUENCE</scope>
    <source>
        <strain evidence="1">CGMCC 1.15447</strain>
    </source>
</reference>
<keyword evidence="2" id="KW-1185">Reference proteome</keyword>
<gene>
    <name evidence="1" type="ORF">GCM10011507_13960</name>
</gene>
<accession>A0A916RQS7</accession>
<organism evidence="1 2">
    <name type="scientific">Edaphobacter acidisoli</name>
    <dbReference type="NCBI Taxonomy" id="2040573"/>
    <lineage>
        <taxon>Bacteria</taxon>
        <taxon>Pseudomonadati</taxon>
        <taxon>Acidobacteriota</taxon>
        <taxon>Terriglobia</taxon>
        <taxon>Terriglobales</taxon>
        <taxon>Acidobacteriaceae</taxon>
        <taxon>Edaphobacter</taxon>
    </lineage>
</organism>
<name>A0A916RQS7_9BACT</name>
<sequence length="227" mass="25286">MRNPLLRSTGVLNALSYEFVVVTESDTDRAFYQEINERLLRFSPSRGIPNCLFLNAQNKQTVKTIIRPLRELGIPAAAIVDVDIIKDGGSEWSSFLKEGGFIPDIDCQALATSRKAVLDKFNATGKNMKKDGGIDVLSASDKEAANNLFDMLAKYGLFVLRRGELESWLSQLGATGKGTNWLVEIFERMGEDPEATGYVKPGTDDVWEFIAEMKQWFDNPNRNGIPS</sequence>
<evidence type="ECO:0008006" key="3">
    <source>
        <dbReference type="Google" id="ProtNLM"/>
    </source>
</evidence>
<comment type="caution">
    <text evidence="1">The sequence shown here is derived from an EMBL/GenBank/DDBJ whole genome shotgun (WGS) entry which is preliminary data.</text>
</comment>
<dbReference type="EMBL" id="BMJB01000001">
    <property type="protein sequence ID" value="GGA63548.1"/>
    <property type="molecule type" value="Genomic_DNA"/>
</dbReference>